<dbReference type="SUPFAM" id="SSF53920">
    <property type="entry name" value="Fe-only hydrogenase"/>
    <property type="match status" value="1"/>
</dbReference>
<evidence type="ECO:0000256" key="6">
    <source>
        <dbReference type="ARBA" id="ARBA00031269"/>
    </source>
</evidence>
<evidence type="ECO:0000256" key="4">
    <source>
        <dbReference type="ARBA" id="ARBA00022485"/>
    </source>
</evidence>
<evidence type="ECO:0000256" key="5">
    <source>
        <dbReference type="ARBA" id="ARBA00023014"/>
    </source>
</evidence>
<dbReference type="InterPro" id="IPR050340">
    <property type="entry name" value="Cytosolic_Fe-S_CAF"/>
</dbReference>
<dbReference type="Proteomes" id="UP000054251">
    <property type="component" value="Unassembled WGS sequence"/>
</dbReference>
<reference evidence="8 9" key="1">
    <citation type="submission" date="2015-11" db="EMBL/GenBank/DDBJ databases">
        <title>The genome of Debaryomyces fabryi.</title>
        <authorList>
            <person name="Tafer H."/>
            <person name="Lopandic K."/>
        </authorList>
    </citation>
    <scope>NUCLEOTIDE SEQUENCE [LARGE SCALE GENOMIC DNA]</scope>
    <source>
        <strain evidence="8 9">CBS 789</strain>
    </source>
</reference>
<dbReference type="AlphaFoldDB" id="A0A0V1PZ08"/>
<dbReference type="OrthoDB" id="10253113at2759"/>
<dbReference type="GeneID" id="26839831"/>
<evidence type="ECO:0000313" key="9">
    <source>
        <dbReference type="Proteomes" id="UP000054251"/>
    </source>
</evidence>
<dbReference type="InterPro" id="IPR004108">
    <property type="entry name" value="Fe_hydrogenase_lsu_C"/>
</dbReference>
<dbReference type="PANTHER" id="PTHR11615">
    <property type="entry name" value="NITRATE, FORMATE, IRON DEHYDROGENASE"/>
    <property type="match status" value="1"/>
</dbReference>
<dbReference type="FunFam" id="3.40.50.1780:FF:000021">
    <property type="entry name" value="Cytosolic Fe-S cluster assembly factor NAR1 homolog"/>
    <property type="match status" value="1"/>
</dbReference>
<comment type="similarity">
    <text evidence="1">Belongs to the NARF family.</text>
</comment>
<comment type="caution">
    <text evidence="8">The sequence shown here is derived from an EMBL/GenBank/DDBJ whole genome shotgun (WGS) entry which is preliminary data.</text>
</comment>
<keyword evidence="5" id="KW-0411">Iron-sulfur</keyword>
<evidence type="ECO:0000256" key="2">
    <source>
        <dbReference type="ARBA" id="ARBA00015854"/>
    </source>
</evidence>
<dbReference type="InterPro" id="IPR009016">
    <property type="entry name" value="Fe_hydrogenase"/>
</dbReference>
<evidence type="ECO:0000313" key="8">
    <source>
        <dbReference type="EMBL" id="KSA01394.1"/>
    </source>
</evidence>
<dbReference type="Gene3D" id="3.40.950.10">
    <property type="entry name" value="Fe-only Hydrogenase (Larger Subunit), Chain L, domain 3"/>
    <property type="match status" value="1"/>
</dbReference>
<protein>
    <recommendedName>
        <fullName evidence="2">Cytosolic Fe-S cluster assembly factor NAR1</fullName>
    </recommendedName>
    <alternativeName>
        <fullName evidence="3">Cytosolic Fe-S cluster assembly factor nar1</fullName>
    </alternativeName>
    <alternativeName>
        <fullName evidence="6">Nuclear architecture-related protein 1</fullName>
    </alternativeName>
</protein>
<dbReference type="GO" id="GO:0051539">
    <property type="term" value="F:4 iron, 4 sulfur cluster binding"/>
    <property type="evidence" value="ECO:0007669"/>
    <property type="project" value="UniProtKB-KW"/>
</dbReference>
<proteinExistence type="inferred from homology"/>
<evidence type="ECO:0000259" key="7">
    <source>
        <dbReference type="Pfam" id="PF02906"/>
    </source>
</evidence>
<feature type="domain" description="Iron hydrogenase large subunit C-terminal" evidence="7">
    <location>
        <begin position="110"/>
        <end position="461"/>
    </location>
</feature>
<dbReference type="Gene3D" id="3.40.50.1780">
    <property type="match status" value="1"/>
</dbReference>
<organism evidence="8 9">
    <name type="scientific">Debaryomyces fabryi</name>
    <dbReference type="NCBI Taxonomy" id="58627"/>
    <lineage>
        <taxon>Eukaryota</taxon>
        <taxon>Fungi</taxon>
        <taxon>Dikarya</taxon>
        <taxon>Ascomycota</taxon>
        <taxon>Saccharomycotina</taxon>
        <taxon>Pichiomycetes</taxon>
        <taxon>Debaryomycetaceae</taxon>
        <taxon>Debaryomyces</taxon>
    </lineage>
</organism>
<keyword evidence="4" id="KW-0408">Iron</keyword>
<dbReference type="Pfam" id="PF02906">
    <property type="entry name" value="Fe_hyd_lg_C"/>
    <property type="match status" value="1"/>
</dbReference>
<evidence type="ECO:0000256" key="1">
    <source>
        <dbReference type="ARBA" id="ARBA00006596"/>
    </source>
</evidence>
<keyword evidence="4" id="KW-0479">Metal-binding</keyword>
<keyword evidence="9" id="KW-1185">Reference proteome</keyword>
<dbReference type="RefSeq" id="XP_015467496.1">
    <property type="nucleotide sequence ID" value="XM_015611652.1"/>
</dbReference>
<evidence type="ECO:0000256" key="3">
    <source>
        <dbReference type="ARBA" id="ARBA00017073"/>
    </source>
</evidence>
<sequence>MSAILSADDLNDFISPGVACIKPPAENINRDPNNENGEVDIQIDNEGNPMEISKLDGSAKSLSAAQISLADCLACSGCITSAEEILVAQHSHNELIKALKEKINNKTDKVFVASISHQSRASLATAYNLSVEEVDRLLINLFIKQMGFSYIVGTSLGRKLSLIYESQSIIEKKESGVEGPTLSSICPGWVLYAEKTHPYVLPRISDIKSPQQITGCLLKTLTARDLNTSRDNIYHLSIMPCFDKKLESARPEKGEPESATNDVDCVLTAKELVTLLDEHSDDFSLFPPQVESILSASSVSTTELYTKCAPRNWPYVDLSWANDNGSSSGGYAYHYINLTKEHLILKDPSTYQSENFTLKTILGRNSDIYEMRLVYKDVTVASAAVVNGFRNIQNLVRKLKPSTKQSSAVKVNPLASRRRARLTSKVDGTASSNSTTQETADASKCDYVEIMACPNGCINGGGQINPPTDVPEKEWLSKAAENYTNITSYDLLAAGSNGTMLSELIEWCQEFCKEFNINQNRLLKTWFHEVEQSTDPNAILLGAKW</sequence>
<gene>
    <name evidence="8" type="ORF">AC631_02822</name>
</gene>
<dbReference type="EMBL" id="LMYN01000054">
    <property type="protein sequence ID" value="KSA01394.1"/>
    <property type="molecule type" value="Genomic_DNA"/>
</dbReference>
<keyword evidence="4" id="KW-0004">4Fe-4S</keyword>
<name>A0A0V1PZ08_9ASCO</name>
<accession>A0A0V1PZ08</accession>